<proteinExistence type="predicted"/>
<dbReference type="Proteomes" id="UP000240880">
    <property type="component" value="Unassembled WGS sequence"/>
</dbReference>
<reference evidence="2 3" key="1">
    <citation type="submission" date="2017-04" db="EMBL/GenBank/DDBJ databases">
        <title>Novel microbial lineages endemic to geothermal iron-oxide mats fill important gaps in the evolutionary history of Archaea.</title>
        <authorList>
            <person name="Jay Z.J."/>
            <person name="Beam J.P."/>
            <person name="Dlakic M."/>
            <person name="Rusch D.B."/>
            <person name="Kozubal M.A."/>
            <person name="Inskeep W.P."/>
        </authorList>
    </citation>
    <scope>NUCLEOTIDE SEQUENCE [LARGE SCALE GENOMIC DNA]</scope>
    <source>
        <strain evidence="2">OSP_D</strain>
    </source>
</reference>
<feature type="domain" description="Proliferating cell nuclear antigen PCNA N-terminal" evidence="1">
    <location>
        <begin position="30"/>
        <end position="98"/>
    </location>
</feature>
<evidence type="ECO:0000259" key="1">
    <source>
        <dbReference type="Pfam" id="PF00705"/>
    </source>
</evidence>
<gene>
    <name evidence="2" type="ORF">B9Q01_07730</name>
</gene>
<dbReference type="InterPro" id="IPR022648">
    <property type="entry name" value="Pr_cel_nuc_antig_N"/>
</dbReference>
<sequence length="239" mass="27918">MKEQEKGFVASFSSGRQLFWLFKIVSVVTRYVPLTINENGIEIRALDDSHTCMIELLIPKDAFFEFFTKKELFIEVDTEEFLRALPTEKDECVTFKQQGRQLLVLHKIGEHALEFEERERKLSPLKVDFDVEALLRYKELKRALSFLKQRETFSISYEKQKLHFGTQKVDTISVKAKQPFVNTNYPLQKLRALTAQIKHATALELAFGRAKPVCFCFLLPLLYTLKAVRLRFYLAPQET</sequence>
<dbReference type="InterPro" id="IPR046938">
    <property type="entry name" value="DNA_clamp_sf"/>
</dbReference>
<dbReference type="PROSITE" id="PS01251">
    <property type="entry name" value="PCNA_1"/>
    <property type="match status" value="1"/>
</dbReference>
<dbReference type="Pfam" id="PF00705">
    <property type="entry name" value="PCNA_N"/>
    <property type="match status" value="1"/>
</dbReference>
<dbReference type="GO" id="GO:0006275">
    <property type="term" value="P:regulation of DNA replication"/>
    <property type="evidence" value="ECO:0007669"/>
    <property type="project" value="InterPro"/>
</dbReference>
<dbReference type="Gene3D" id="3.70.10.10">
    <property type="match status" value="1"/>
</dbReference>
<organism evidence="2 3">
    <name type="scientific">Candidatus Marsarchaeota G1 archaeon OSP_D</name>
    <dbReference type="NCBI Taxonomy" id="1978155"/>
    <lineage>
        <taxon>Archaea</taxon>
        <taxon>Candidatus Marsarchaeota</taxon>
        <taxon>Candidatus Marsarchaeota group 1</taxon>
    </lineage>
</organism>
<comment type="caution">
    <text evidence="2">The sequence shown here is derived from an EMBL/GenBank/DDBJ whole genome shotgun (WGS) entry which is preliminary data.</text>
</comment>
<dbReference type="InterPro" id="IPR022659">
    <property type="entry name" value="Pr_cel_nuc_antig_CS"/>
</dbReference>
<protein>
    <recommendedName>
        <fullName evidence="1">Proliferating cell nuclear antigen PCNA N-terminal domain-containing protein</fullName>
    </recommendedName>
</protein>
<dbReference type="AlphaFoldDB" id="A0A2R6A892"/>
<evidence type="ECO:0000313" key="2">
    <source>
        <dbReference type="EMBL" id="PSN82538.1"/>
    </source>
</evidence>
<accession>A0A2R6A892</accession>
<dbReference type="SUPFAM" id="SSF55979">
    <property type="entry name" value="DNA clamp"/>
    <property type="match status" value="1"/>
</dbReference>
<dbReference type="EMBL" id="NEXC01000067">
    <property type="protein sequence ID" value="PSN82538.1"/>
    <property type="molecule type" value="Genomic_DNA"/>
</dbReference>
<evidence type="ECO:0000313" key="3">
    <source>
        <dbReference type="Proteomes" id="UP000240880"/>
    </source>
</evidence>
<dbReference type="GO" id="GO:0003677">
    <property type="term" value="F:DNA binding"/>
    <property type="evidence" value="ECO:0007669"/>
    <property type="project" value="InterPro"/>
</dbReference>
<name>A0A2R6A892_9ARCH</name>